<dbReference type="Proteomes" id="UP000059074">
    <property type="component" value="Unassembled WGS sequence"/>
</dbReference>
<comment type="caution">
    <text evidence="2">The sequence shown here is derived from an EMBL/GenBank/DDBJ whole genome shotgun (WGS) entry which is preliminary data.</text>
</comment>
<evidence type="ECO:0000313" key="2">
    <source>
        <dbReference type="EMBL" id="KWT71786.1"/>
    </source>
</evidence>
<sequence>MARPQRAEKAKAETTPQWGNAKLTQASASAGKVSSWM</sequence>
<proteinExistence type="predicted"/>
<gene>
    <name evidence="2" type="ORF">APY04_0383</name>
</gene>
<protein>
    <submittedName>
        <fullName evidence="2">Uncharacterized protein</fullName>
    </submittedName>
</protein>
<feature type="compositionally biased region" description="Polar residues" evidence="1">
    <location>
        <begin position="14"/>
        <end position="28"/>
    </location>
</feature>
<evidence type="ECO:0000313" key="3">
    <source>
        <dbReference type="Proteomes" id="UP000059074"/>
    </source>
</evidence>
<dbReference type="EMBL" id="LMTR01000017">
    <property type="protein sequence ID" value="KWT71786.1"/>
    <property type="molecule type" value="Genomic_DNA"/>
</dbReference>
<feature type="compositionally biased region" description="Basic and acidic residues" evidence="1">
    <location>
        <begin position="1"/>
        <end position="12"/>
    </location>
</feature>
<reference evidence="2 3" key="1">
    <citation type="submission" date="2015-10" db="EMBL/GenBank/DDBJ databases">
        <title>Transcriptomic analysis of a linuron degrading triple-species bacterial consortium.</title>
        <authorList>
            <person name="Albers P."/>
        </authorList>
    </citation>
    <scope>NUCLEOTIDE SEQUENCE [LARGE SCALE GENOMIC DNA]</scope>
    <source>
        <strain evidence="2 3">WDL6</strain>
    </source>
</reference>
<dbReference type="AlphaFoldDB" id="A0A109BMY3"/>
<name>A0A109BMY3_HYPSL</name>
<evidence type="ECO:0000256" key="1">
    <source>
        <dbReference type="SAM" id="MobiDB-lite"/>
    </source>
</evidence>
<keyword evidence="3" id="KW-1185">Reference proteome</keyword>
<accession>A0A109BMY3</accession>
<dbReference type="PATRIC" id="fig|121290.4.peg.3658"/>
<organism evidence="2 3">
    <name type="scientific">Hyphomicrobium sulfonivorans</name>
    <dbReference type="NCBI Taxonomy" id="121290"/>
    <lineage>
        <taxon>Bacteria</taxon>
        <taxon>Pseudomonadati</taxon>
        <taxon>Pseudomonadota</taxon>
        <taxon>Alphaproteobacteria</taxon>
        <taxon>Hyphomicrobiales</taxon>
        <taxon>Hyphomicrobiaceae</taxon>
        <taxon>Hyphomicrobium</taxon>
    </lineage>
</organism>
<feature type="region of interest" description="Disordered" evidence="1">
    <location>
        <begin position="1"/>
        <end position="37"/>
    </location>
</feature>